<proteinExistence type="predicted"/>
<feature type="region of interest" description="Disordered" evidence="2">
    <location>
        <begin position="114"/>
        <end position="134"/>
    </location>
</feature>
<protein>
    <submittedName>
        <fullName evidence="4">Uncharacterized protein</fullName>
    </submittedName>
</protein>
<gene>
    <name evidence="4" type="ORF">c0_g1_i6</name>
</gene>
<evidence type="ECO:0000256" key="3">
    <source>
        <dbReference type="SAM" id="SignalP"/>
    </source>
</evidence>
<dbReference type="OrthoDB" id="8025506at2759"/>
<feature type="signal peptide" evidence="3">
    <location>
        <begin position="1"/>
        <end position="24"/>
    </location>
</feature>
<keyword evidence="3" id="KW-0732">Signal</keyword>
<dbReference type="AlphaFoldDB" id="A0A0K8WI49"/>
<evidence type="ECO:0000313" key="4">
    <source>
        <dbReference type="EMBL" id="JAI50714.1"/>
    </source>
</evidence>
<sequence>MQNPRKYTVLFCLLFILFPTIVDGEKNGEEPLAIYLDVGNEIQNVISLVNKHETKLNDFDDKLLRIQNMLENFEKEFSKWEQNCMAALDKRLQGFKAMFEQRLSSINTNVASSIGTQESSLQRRPGYHHHRHHF</sequence>
<feature type="compositionally biased region" description="Basic residues" evidence="2">
    <location>
        <begin position="125"/>
        <end position="134"/>
    </location>
</feature>
<feature type="coiled-coil region" evidence="1">
    <location>
        <begin position="56"/>
        <end position="90"/>
    </location>
</feature>
<evidence type="ECO:0000256" key="2">
    <source>
        <dbReference type="SAM" id="MobiDB-lite"/>
    </source>
</evidence>
<keyword evidence="1" id="KW-0175">Coiled coil</keyword>
<dbReference type="EMBL" id="GDHF01001600">
    <property type="protein sequence ID" value="JAI50714.1"/>
    <property type="molecule type" value="Transcribed_RNA"/>
</dbReference>
<reference evidence="4" key="1">
    <citation type="submission" date="2015-06" db="EMBL/GenBank/DDBJ databases">
        <authorList>
            <person name="Hoefler B.C."/>
            <person name="Straight P.D."/>
        </authorList>
    </citation>
    <scope>NUCLEOTIDE SEQUENCE</scope>
</reference>
<feature type="chain" id="PRO_5005523160" evidence="3">
    <location>
        <begin position="25"/>
        <end position="134"/>
    </location>
</feature>
<name>A0A0K8WI49_BACLA</name>
<accession>A0A0K8WI49</accession>
<organism evidence="4">
    <name type="scientific">Bactrocera latifrons</name>
    <name type="common">Malaysian fruit fly</name>
    <name type="synonym">Chaetodacus latifrons</name>
    <dbReference type="NCBI Taxonomy" id="174628"/>
    <lineage>
        <taxon>Eukaryota</taxon>
        <taxon>Metazoa</taxon>
        <taxon>Ecdysozoa</taxon>
        <taxon>Arthropoda</taxon>
        <taxon>Hexapoda</taxon>
        <taxon>Insecta</taxon>
        <taxon>Pterygota</taxon>
        <taxon>Neoptera</taxon>
        <taxon>Endopterygota</taxon>
        <taxon>Diptera</taxon>
        <taxon>Brachycera</taxon>
        <taxon>Muscomorpha</taxon>
        <taxon>Tephritoidea</taxon>
        <taxon>Tephritidae</taxon>
        <taxon>Bactrocera</taxon>
        <taxon>Bactrocera</taxon>
    </lineage>
</organism>
<evidence type="ECO:0000256" key="1">
    <source>
        <dbReference type="SAM" id="Coils"/>
    </source>
</evidence>